<dbReference type="UniPathway" id="UPA00219"/>
<keyword evidence="13 20" id="KW-0133">Cell shape</keyword>
<evidence type="ECO:0000256" key="7">
    <source>
        <dbReference type="ARBA" id="ARBA00015188"/>
    </source>
</evidence>
<keyword evidence="9 20" id="KW-0132">Cell division</keyword>
<dbReference type="Gene3D" id="3.30.43.10">
    <property type="entry name" value="Uridine Diphospho-n-acetylenolpyruvylglucosamine Reductase, domain 2"/>
    <property type="match status" value="1"/>
</dbReference>
<evidence type="ECO:0000256" key="9">
    <source>
        <dbReference type="ARBA" id="ARBA00022618"/>
    </source>
</evidence>
<dbReference type="Proteomes" id="UP000293465">
    <property type="component" value="Unassembled WGS sequence"/>
</dbReference>
<dbReference type="InterPro" id="IPR036635">
    <property type="entry name" value="MurB_C_sf"/>
</dbReference>
<dbReference type="GO" id="GO:0051301">
    <property type="term" value="P:cell division"/>
    <property type="evidence" value="ECO:0007669"/>
    <property type="project" value="UniProtKB-KW"/>
</dbReference>
<evidence type="ECO:0000256" key="2">
    <source>
        <dbReference type="ARBA" id="ARBA00003921"/>
    </source>
</evidence>
<feature type="active site" evidence="20">
    <location>
        <position position="329"/>
    </location>
</feature>
<name>A0A4Q5K768_9GAMM</name>
<evidence type="ECO:0000256" key="8">
    <source>
        <dbReference type="ARBA" id="ARBA00022490"/>
    </source>
</evidence>
<dbReference type="PANTHER" id="PTHR21071">
    <property type="entry name" value="UDP-N-ACETYLENOLPYRUVOYLGLUCOSAMINE REDUCTASE"/>
    <property type="match status" value="1"/>
</dbReference>
<dbReference type="NCBIfam" id="TIGR00179">
    <property type="entry name" value="murB"/>
    <property type="match status" value="1"/>
</dbReference>
<evidence type="ECO:0000259" key="21">
    <source>
        <dbReference type="PROSITE" id="PS51387"/>
    </source>
</evidence>
<evidence type="ECO:0000256" key="6">
    <source>
        <dbReference type="ARBA" id="ARBA00012518"/>
    </source>
</evidence>
<evidence type="ECO:0000313" key="23">
    <source>
        <dbReference type="Proteomes" id="UP000293465"/>
    </source>
</evidence>
<keyword evidence="14 20" id="KW-0573">Peptidoglycan synthesis</keyword>
<dbReference type="InterPro" id="IPR016167">
    <property type="entry name" value="FAD-bd_PCMH_sub1"/>
</dbReference>
<keyword evidence="12 20" id="KW-0521">NADP</keyword>
<dbReference type="Pfam" id="PF02873">
    <property type="entry name" value="MurB_C"/>
    <property type="match status" value="1"/>
</dbReference>
<sequence length="350" mass="39330">MKILLSKELKPYNSFSINQNAELILQADSVQDLIDIWSDDKYSDMIKLPLGAGSNTLFCNEFNGVVVLNRIYGRSVIETEGDYFLKVSSGEDWPNLVEWCVDNGLPGIENLAMIPGCAGTAPIQNIGAYGLELKDVCESVEYLDLDSLQIKTLQNTDCHFGYRESIFKNELKDKCIITAITLRLAKKWIPLLSYGPLSALRDKKTTTTRDVFNKVCEIRCQKLPDPKVLGNAGSFFKNPIISSKQYFSLLQSYPNLPAYDVEDGKKIPAGWLIDNAGLKGFKINDAQVHKEQALVLINNGEATSDDILKLAHHVKQTVLNMYNIELEHEVRFYADGKESSLSELFHERSH</sequence>
<dbReference type="AlphaFoldDB" id="A0A4Q5K768"/>
<feature type="active site" description="Proton donor" evidence="20">
    <location>
        <position position="234"/>
    </location>
</feature>
<dbReference type="SUPFAM" id="SSF56176">
    <property type="entry name" value="FAD-binding/transporter-associated domain-like"/>
    <property type="match status" value="1"/>
</dbReference>
<evidence type="ECO:0000256" key="18">
    <source>
        <dbReference type="ARBA" id="ARBA00031026"/>
    </source>
</evidence>
<keyword evidence="16 20" id="KW-0131">Cell cycle</keyword>
<dbReference type="GO" id="GO:0008762">
    <property type="term" value="F:UDP-N-acetylmuramate dehydrogenase activity"/>
    <property type="evidence" value="ECO:0007669"/>
    <property type="project" value="UniProtKB-UniRule"/>
</dbReference>
<evidence type="ECO:0000256" key="4">
    <source>
        <dbReference type="ARBA" id="ARBA00004752"/>
    </source>
</evidence>
<dbReference type="GO" id="GO:0005829">
    <property type="term" value="C:cytosol"/>
    <property type="evidence" value="ECO:0007669"/>
    <property type="project" value="TreeGrafter"/>
</dbReference>
<evidence type="ECO:0000256" key="13">
    <source>
        <dbReference type="ARBA" id="ARBA00022960"/>
    </source>
</evidence>
<comment type="similarity">
    <text evidence="5 20">Belongs to the MurB family.</text>
</comment>
<dbReference type="InterPro" id="IPR036318">
    <property type="entry name" value="FAD-bd_PCMH-like_sf"/>
</dbReference>
<evidence type="ECO:0000256" key="11">
    <source>
        <dbReference type="ARBA" id="ARBA00022827"/>
    </source>
</evidence>
<keyword evidence="15 20" id="KW-0560">Oxidoreductase</keyword>
<comment type="catalytic activity">
    <reaction evidence="19 20">
        <text>UDP-N-acetyl-alpha-D-muramate + NADP(+) = UDP-N-acetyl-3-O-(1-carboxyvinyl)-alpha-D-glucosamine + NADPH + H(+)</text>
        <dbReference type="Rhea" id="RHEA:12248"/>
        <dbReference type="ChEBI" id="CHEBI:15378"/>
        <dbReference type="ChEBI" id="CHEBI:57783"/>
        <dbReference type="ChEBI" id="CHEBI:58349"/>
        <dbReference type="ChEBI" id="CHEBI:68483"/>
        <dbReference type="ChEBI" id="CHEBI:70757"/>
        <dbReference type="EC" id="1.3.1.98"/>
    </reaction>
</comment>
<protein>
    <recommendedName>
        <fullName evidence="7 20">UDP-N-acetylenolpyruvoylglucosamine reductase</fullName>
        <ecNumber evidence="6 20">1.3.1.98</ecNumber>
    </recommendedName>
    <alternativeName>
        <fullName evidence="18 20">UDP-N-acetylmuramate dehydrogenase</fullName>
    </alternativeName>
</protein>
<dbReference type="PROSITE" id="PS51387">
    <property type="entry name" value="FAD_PCMH"/>
    <property type="match status" value="1"/>
</dbReference>
<evidence type="ECO:0000256" key="10">
    <source>
        <dbReference type="ARBA" id="ARBA00022630"/>
    </source>
</evidence>
<dbReference type="SUPFAM" id="SSF56194">
    <property type="entry name" value="Uridine diphospho-N-Acetylenolpyruvylglucosamine reductase, MurB, C-terminal domain"/>
    <property type="match status" value="1"/>
</dbReference>
<reference evidence="22 23" key="1">
    <citation type="submission" date="2019-02" db="EMBL/GenBank/DDBJ databases">
        <title>Genome sequences of Aliivibrio finisterrensis strains from farmed Atlantic salmon.</title>
        <authorList>
            <person name="Bowman J.P."/>
        </authorList>
    </citation>
    <scope>NUCLEOTIDE SEQUENCE [LARGE SCALE GENOMIC DNA]</scope>
    <source>
        <strain evidence="22 23">A32</strain>
    </source>
</reference>
<evidence type="ECO:0000313" key="22">
    <source>
        <dbReference type="EMBL" id="RYU40753.1"/>
    </source>
</evidence>
<evidence type="ECO:0000256" key="20">
    <source>
        <dbReference type="HAMAP-Rule" id="MF_00037"/>
    </source>
</evidence>
<comment type="cofactor">
    <cofactor evidence="1 20">
        <name>FAD</name>
        <dbReference type="ChEBI" id="CHEBI:57692"/>
    </cofactor>
</comment>
<evidence type="ECO:0000256" key="3">
    <source>
        <dbReference type="ARBA" id="ARBA00004496"/>
    </source>
</evidence>
<dbReference type="InterPro" id="IPR011601">
    <property type="entry name" value="MurB_C"/>
</dbReference>
<dbReference type="GO" id="GO:0008360">
    <property type="term" value="P:regulation of cell shape"/>
    <property type="evidence" value="ECO:0007669"/>
    <property type="project" value="UniProtKB-KW"/>
</dbReference>
<dbReference type="GO" id="GO:0071949">
    <property type="term" value="F:FAD binding"/>
    <property type="evidence" value="ECO:0007669"/>
    <property type="project" value="InterPro"/>
</dbReference>
<dbReference type="Pfam" id="PF01565">
    <property type="entry name" value="FAD_binding_4"/>
    <property type="match status" value="1"/>
</dbReference>
<evidence type="ECO:0000256" key="17">
    <source>
        <dbReference type="ARBA" id="ARBA00023316"/>
    </source>
</evidence>
<accession>A0A4Q5K768</accession>
<comment type="pathway">
    <text evidence="4 20">Cell wall biogenesis; peptidoglycan biosynthesis.</text>
</comment>
<evidence type="ECO:0000256" key="19">
    <source>
        <dbReference type="ARBA" id="ARBA00048914"/>
    </source>
</evidence>
<dbReference type="PANTHER" id="PTHR21071:SF4">
    <property type="entry name" value="UDP-N-ACETYLENOLPYRUVOYLGLUCOSAMINE REDUCTASE"/>
    <property type="match status" value="1"/>
</dbReference>
<keyword evidence="10 20" id="KW-0285">Flavoprotein</keyword>
<comment type="function">
    <text evidence="2 20">Cell wall formation.</text>
</comment>
<evidence type="ECO:0000256" key="15">
    <source>
        <dbReference type="ARBA" id="ARBA00023002"/>
    </source>
</evidence>
<dbReference type="InterPro" id="IPR006094">
    <property type="entry name" value="Oxid_FAD_bind_N"/>
</dbReference>
<gene>
    <name evidence="20" type="primary">murB</name>
    <name evidence="22" type="ORF">ERW49_18910</name>
</gene>
<evidence type="ECO:0000256" key="1">
    <source>
        <dbReference type="ARBA" id="ARBA00001974"/>
    </source>
</evidence>
<dbReference type="GO" id="GO:0071555">
    <property type="term" value="P:cell wall organization"/>
    <property type="evidence" value="ECO:0007669"/>
    <property type="project" value="UniProtKB-KW"/>
</dbReference>
<evidence type="ECO:0000256" key="12">
    <source>
        <dbReference type="ARBA" id="ARBA00022857"/>
    </source>
</evidence>
<evidence type="ECO:0000256" key="5">
    <source>
        <dbReference type="ARBA" id="ARBA00010485"/>
    </source>
</evidence>
<feature type="active site" evidence="20">
    <location>
        <position position="163"/>
    </location>
</feature>
<keyword evidence="8 20" id="KW-0963">Cytoplasm</keyword>
<comment type="caution">
    <text evidence="22">The sequence shown here is derived from an EMBL/GenBank/DDBJ whole genome shotgun (WGS) entry which is preliminary data.</text>
</comment>
<dbReference type="GeneID" id="56277134"/>
<dbReference type="EMBL" id="SEZJ01000033">
    <property type="protein sequence ID" value="RYU40753.1"/>
    <property type="molecule type" value="Genomic_DNA"/>
</dbReference>
<organism evidence="22 23">
    <name type="scientific">Aliivibrio finisterrensis</name>
    <dbReference type="NCBI Taxonomy" id="511998"/>
    <lineage>
        <taxon>Bacteria</taxon>
        <taxon>Pseudomonadati</taxon>
        <taxon>Pseudomonadota</taxon>
        <taxon>Gammaproteobacteria</taxon>
        <taxon>Vibrionales</taxon>
        <taxon>Vibrionaceae</taxon>
        <taxon>Aliivibrio</taxon>
    </lineage>
</organism>
<evidence type="ECO:0000256" key="14">
    <source>
        <dbReference type="ARBA" id="ARBA00022984"/>
    </source>
</evidence>
<dbReference type="HAMAP" id="MF_00037">
    <property type="entry name" value="MurB"/>
    <property type="match status" value="1"/>
</dbReference>
<feature type="domain" description="FAD-binding PCMH-type" evidence="21">
    <location>
        <begin position="16"/>
        <end position="187"/>
    </location>
</feature>
<proteinExistence type="inferred from homology"/>
<dbReference type="NCBIfam" id="NF000755">
    <property type="entry name" value="PRK00046.1"/>
    <property type="match status" value="1"/>
</dbReference>
<dbReference type="GO" id="GO:0009252">
    <property type="term" value="P:peptidoglycan biosynthetic process"/>
    <property type="evidence" value="ECO:0007669"/>
    <property type="project" value="UniProtKB-UniRule"/>
</dbReference>
<dbReference type="RefSeq" id="WP_130088408.1">
    <property type="nucleotide sequence ID" value="NZ_SEZJ01000033.1"/>
</dbReference>
<dbReference type="EC" id="1.3.1.98" evidence="6 20"/>
<dbReference type="Gene3D" id="3.30.465.10">
    <property type="match status" value="1"/>
</dbReference>
<dbReference type="Gene3D" id="3.90.78.10">
    <property type="entry name" value="UDP-N-acetylenolpyruvoylglucosamine reductase, C-terminal domain"/>
    <property type="match status" value="1"/>
</dbReference>
<dbReference type="OrthoDB" id="9804753at2"/>
<evidence type="ECO:0000256" key="16">
    <source>
        <dbReference type="ARBA" id="ARBA00023306"/>
    </source>
</evidence>
<comment type="subcellular location">
    <subcellularLocation>
        <location evidence="3 20">Cytoplasm</location>
    </subcellularLocation>
</comment>
<dbReference type="InterPro" id="IPR016169">
    <property type="entry name" value="FAD-bd_PCMH_sub2"/>
</dbReference>
<dbReference type="InterPro" id="IPR016166">
    <property type="entry name" value="FAD-bd_PCMH"/>
</dbReference>
<keyword evidence="11 20" id="KW-0274">FAD</keyword>
<dbReference type="InterPro" id="IPR003170">
    <property type="entry name" value="MurB"/>
</dbReference>
<keyword evidence="17 20" id="KW-0961">Cell wall biogenesis/degradation</keyword>